<dbReference type="GO" id="GO:0016342">
    <property type="term" value="C:catenin complex"/>
    <property type="evidence" value="ECO:0007669"/>
    <property type="project" value="TreeGrafter"/>
</dbReference>
<proteinExistence type="predicted"/>
<evidence type="ECO:0000256" key="6">
    <source>
        <dbReference type="ARBA" id="ARBA00022737"/>
    </source>
</evidence>
<evidence type="ECO:0000256" key="2">
    <source>
        <dbReference type="ARBA" id="ARBA00022475"/>
    </source>
</evidence>
<dbReference type="GO" id="GO:0000902">
    <property type="term" value="P:cell morphogenesis"/>
    <property type="evidence" value="ECO:0007669"/>
    <property type="project" value="TreeGrafter"/>
</dbReference>
<dbReference type="SMART" id="SM00112">
    <property type="entry name" value="CA"/>
    <property type="match status" value="4"/>
</dbReference>
<evidence type="ECO:0000256" key="3">
    <source>
        <dbReference type="ARBA" id="ARBA00022692"/>
    </source>
</evidence>
<name>A0A9F2RDI6_PYTBI</name>
<dbReference type="OrthoDB" id="6079678at2759"/>
<evidence type="ECO:0000256" key="14">
    <source>
        <dbReference type="RuleBase" id="RU004357"/>
    </source>
</evidence>
<evidence type="ECO:0000256" key="8">
    <source>
        <dbReference type="ARBA" id="ARBA00022889"/>
    </source>
</evidence>
<evidence type="ECO:0000256" key="10">
    <source>
        <dbReference type="ARBA" id="ARBA00023136"/>
    </source>
</evidence>
<dbReference type="CDD" id="cd00031">
    <property type="entry name" value="CA_like"/>
    <property type="match status" value="1"/>
</dbReference>
<dbReference type="GO" id="GO:0045296">
    <property type="term" value="F:cadherin binding"/>
    <property type="evidence" value="ECO:0007669"/>
    <property type="project" value="TreeGrafter"/>
</dbReference>
<dbReference type="GO" id="GO:0005509">
    <property type="term" value="F:calcium ion binding"/>
    <property type="evidence" value="ECO:0007669"/>
    <property type="project" value="UniProtKB-UniRule"/>
</dbReference>
<keyword evidence="2" id="KW-1003">Cell membrane</keyword>
<dbReference type="GO" id="GO:0016339">
    <property type="term" value="P:calcium-dependent cell-cell adhesion via plasma membrane cell adhesion molecules"/>
    <property type="evidence" value="ECO:0007669"/>
    <property type="project" value="TreeGrafter"/>
</dbReference>
<reference evidence="18" key="1">
    <citation type="submission" date="2025-08" db="UniProtKB">
        <authorList>
            <consortium name="RefSeq"/>
        </authorList>
    </citation>
    <scope>IDENTIFICATION</scope>
    <source>
        <tissue evidence="18">Liver</tissue>
    </source>
</reference>
<keyword evidence="6" id="KW-0677">Repeat</keyword>
<dbReference type="FunFam" id="2.60.40.60:FF:000027">
    <property type="entry name" value="Cadherin 2"/>
    <property type="match status" value="1"/>
</dbReference>
<dbReference type="RefSeq" id="XP_007444345.1">
    <property type="nucleotide sequence ID" value="XM_007444283.2"/>
</dbReference>
<keyword evidence="11" id="KW-0325">Glycoprotein</keyword>
<dbReference type="GO" id="GO:0016477">
    <property type="term" value="P:cell migration"/>
    <property type="evidence" value="ECO:0007669"/>
    <property type="project" value="TreeGrafter"/>
</dbReference>
<evidence type="ECO:0000256" key="11">
    <source>
        <dbReference type="ARBA" id="ARBA00023180"/>
    </source>
</evidence>
<dbReference type="KEGG" id="pbi:103048280"/>
<keyword evidence="9 15" id="KW-1133">Transmembrane helix</keyword>
<dbReference type="GeneID" id="103048280"/>
<dbReference type="FunFam" id="4.10.900.10:FF:000001">
    <property type="entry name" value="Cadherin 2"/>
    <property type="match status" value="1"/>
</dbReference>
<protein>
    <submittedName>
        <fullName evidence="18">B-cadherin-like</fullName>
    </submittedName>
</protein>
<evidence type="ECO:0000313" key="18">
    <source>
        <dbReference type="RefSeq" id="XP_007444345.1"/>
    </source>
</evidence>
<dbReference type="SUPFAM" id="SSF49313">
    <property type="entry name" value="Cadherin-like"/>
    <property type="match status" value="6"/>
</dbReference>
<evidence type="ECO:0000256" key="9">
    <source>
        <dbReference type="ARBA" id="ARBA00022989"/>
    </source>
</evidence>
<evidence type="ECO:0000256" key="15">
    <source>
        <dbReference type="SAM" id="Phobius"/>
    </source>
</evidence>
<dbReference type="InterPro" id="IPR015919">
    <property type="entry name" value="Cadherin-like_sf"/>
</dbReference>
<dbReference type="InterPro" id="IPR020894">
    <property type="entry name" value="Cadherin_CS"/>
</dbReference>
<feature type="non-terminal residue" evidence="18">
    <location>
        <position position="1"/>
    </location>
</feature>
<dbReference type="GO" id="GO:0034332">
    <property type="term" value="P:adherens junction organization"/>
    <property type="evidence" value="ECO:0007669"/>
    <property type="project" value="TreeGrafter"/>
</dbReference>
<dbReference type="Gene3D" id="4.10.900.10">
    <property type="entry name" value="TCF3-CBD (Catenin binding domain)"/>
    <property type="match status" value="1"/>
</dbReference>
<dbReference type="Pfam" id="PF01049">
    <property type="entry name" value="CADH_Y-type_LIR"/>
    <property type="match status" value="1"/>
</dbReference>
<dbReference type="Gene3D" id="2.60.40.60">
    <property type="entry name" value="Cadherins"/>
    <property type="match status" value="6"/>
</dbReference>
<sequence length="915" mass="99941">ANKSLPSLATLSRLQLRWGAACRKAHPAYQAHSSPSPLALAPQLGKRVRLHRRGRCSGASVCPRLTPRGQGSLPGSFSCTFQAKVLLTPLLSSPPLSPPVKFADCQGGGLVSYSTNATDFRVLADGKVAARRRYRQERERTFAVDARDSRGVQSSALVVLQNKGPPSSQEEPSPAKFPSARLGLKRQKRDWVIPPIRIPENERGPFPKKLVQIKSNRDKETKVFYSITGQGADTPPEGVFIIEKETGWMKVTRPLDREGIDKYHLLSHAVSENGKPVEEPMEIIVTVTDQNDNKPQFTQEVFRGSVLEGATPGTSVMQVTATDADDAAETYNGVVAYSILSQAPQVPHPQMFAINRATGTISVIASGLDRERVREYTLTLQAADLDGLGLTSTASAVIEIMDANDNVPEFREQLYSAEVAENMEDAEVARLAVTDKDEHHSPAWHAVYSIVQGNGGGFFSISTDPETNEGILTTAKGLDFETRKQFVLEVGVANEAPFAVKLSISTATVTVNVKDVNEAPVFAPTVLKVKVSEDSPVGQKIAAYMAQDPDMMQPQKIRYLLGSDPADWLAVHPESGIVTTKAPLDRESSFIQNNTYVAIVLAVDDGSPAATGTGTLLLTLLDVNDHGPEPDRRKFTVCNREPAPQLLRILDKDLPPNTSPFRAELSHNSEENWAVEMDSTGETATLKLLKPLKRETYDVYLRLLDQQGKSHLTVLRATVCECEGEVDECPEGQLAIIGAPVILAILGAVLALLILLLLLLLFARRRKVVKEPLLLPEDDTRDNIFYYGEEGGGEEDQDYDLSQLHRGLDTRPEVVHRNDVVPTVLPTPQYRPRPANPDEIGNFICENLKAADLDPTAPPYDSLLVFDYEGGGSEAGSLSSLNSSAPDQDQDYDYLKDWGSRFQKLADLYGGGVAD</sequence>
<dbReference type="PROSITE" id="PS50268">
    <property type="entry name" value="CADHERIN_2"/>
    <property type="match status" value="5"/>
</dbReference>
<dbReference type="GO" id="GO:0005737">
    <property type="term" value="C:cytoplasm"/>
    <property type="evidence" value="ECO:0007669"/>
    <property type="project" value="TreeGrafter"/>
</dbReference>
<dbReference type="PROSITE" id="PS00232">
    <property type="entry name" value="CADHERIN_1"/>
    <property type="match status" value="2"/>
</dbReference>
<dbReference type="Pfam" id="PF00028">
    <property type="entry name" value="Cadherin"/>
    <property type="match status" value="5"/>
</dbReference>
<organism evidence="17 18">
    <name type="scientific">Python bivittatus</name>
    <name type="common">Burmese python</name>
    <name type="synonym">Python molurus bivittatus</name>
    <dbReference type="NCBI Taxonomy" id="176946"/>
    <lineage>
        <taxon>Eukaryota</taxon>
        <taxon>Metazoa</taxon>
        <taxon>Chordata</taxon>
        <taxon>Craniata</taxon>
        <taxon>Vertebrata</taxon>
        <taxon>Euteleostomi</taxon>
        <taxon>Lepidosauria</taxon>
        <taxon>Squamata</taxon>
        <taxon>Bifurcata</taxon>
        <taxon>Unidentata</taxon>
        <taxon>Episquamata</taxon>
        <taxon>Toxicofera</taxon>
        <taxon>Serpentes</taxon>
        <taxon>Henophidia</taxon>
        <taxon>Pythonidae</taxon>
        <taxon>Python</taxon>
    </lineage>
</organism>
<dbReference type="OMA" id="ANEVPFI"/>
<comment type="function">
    <text evidence="14">Cadherins are calcium-dependent cell adhesion proteins.</text>
</comment>
<feature type="transmembrane region" description="Helical" evidence="15">
    <location>
        <begin position="734"/>
        <end position="762"/>
    </location>
</feature>
<dbReference type="FunFam" id="2.60.40.60:FF:000011">
    <property type="entry name" value="Cadherin 1"/>
    <property type="match status" value="1"/>
</dbReference>
<evidence type="ECO:0000256" key="4">
    <source>
        <dbReference type="ARBA" id="ARBA00022723"/>
    </source>
</evidence>
<dbReference type="FunFam" id="2.60.40.60:FF:000031">
    <property type="entry name" value="Cadherin 3"/>
    <property type="match status" value="1"/>
</dbReference>
<dbReference type="Proteomes" id="UP000695026">
    <property type="component" value="Unplaced"/>
</dbReference>
<dbReference type="GO" id="GO:0007156">
    <property type="term" value="P:homophilic cell adhesion via plasma membrane adhesion molecules"/>
    <property type="evidence" value="ECO:0007669"/>
    <property type="project" value="InterPro"/>
</dbReference>
<dbReference type="AlphaFoldDB" id="A0A9F2RDI6"/>
<comment type="subcellular location">
    <subcellularLocation>
        <location evidence="1 13">Cell membrane</location>
        <topology evidence="1 13">Single-pass type I membrane protein</topology>
    </subcellularLocation>
</comment>
<dbReference type="PRINTS" id="PR00205">
    <property type="entry name" value="CADHERIN"/>
</dbReference>
<feature type="domain" description="Cadherin" evidence="16">
    <location>
        <begin position="629"/>
        <end position="742"/>
    </location>
</feature>
<keyword evidence="5" id="KW-0732">Signal</keyword>
<feature type="domain" description="Cadherin" evidence="16">
    <location>
        <begin position="190"/>
        <end position="297"/>
    </location>
</feature>
<dbReference type="GO" id="GO:0005912">
    <property type="term" value="C:adherens junction"/>
    <property type="evidence" value="ECO:0007669"/>
    <property type="project" value="TreeGrafter"/>
</dbReference>
<dbReference type="InterPro" id="IPR000233">
    <property type="entry name" value="Cadherin_Y-type_LIR"/>
</dbReference>
<evidence type="ECO:0000313" key="17">
    <source>
        <dbReference type="Proteomes" id="UP000695026"/>
    </source>
</evidence>
<evidence type="ECO:0000256" key="1">
    <source>
        <dbReference type="ARBA" id="ARBA00004251"/>
    </source>
</evidence>
<evidence type="ECO:0000256" key="7">
    <source>
        <dbReference type="ARBA" id="ARBA00022837"/>
    </source>
</evidence>
<gene>
    <name evidence="18" type="primary">LOC103048280</name>
</gene>
<feature type="domain" description="Cadherin" evidence="16">
    <location>
        <begin position="523"/>
        <end position="630"/>
    </location>
</feature>
<dbReference type="InterPro" id="IPR039808">
    <property type="entry name" value="Cadherin"/>
</dbReference>
<keyword evidence="17" id="KW-1185">Reference proteome</keyword>
<evidence type="ECO:0000256" key="13">
    <source>
        <dbReference type="RuleBase" id="RU003318"/>
    </source>
</evidence>
<dbReference type="CDD" id="cd11304">
    <property type="entry name" value="Cadherin_repeat"/>
    <property type="match status" value="3"/>
</dbReference>
<dbReference type="PANTHER" id="PTHR24027:SF446">
    <property type="entry name" value="CADHERIN-3"/>
    <property type="match status" value="1"/>
</dbReference>
<keyword evidence="4" id="KW-0479">Metal-binding</keyword>
<dbReference type="FunFam" id="2.60.40.60:FF:000019">
    <property type="entry name" value="Cadherin 2"/>
    <property type="match status" value="1"/>
</dbReference>
<feature type="domain" description="Cadherin" evidence="16">
    <location>
        <begin position="298"/>
        <end position="410"/>
    </location>
</feature>
<evidence type="ECO:0000256" key="5">
    <source>
        <dbReference type="ARBA" id="ARBA00022729"/>
    </source>
</evidence>
<dbReference type="GO" id="GO:0007043">
    <property type="term" value="P:cell-cell junction assembly"/>
    <property type="evidence" value="ECO:0007669"/>
    <property type="project" value="TreeGrafter"/>
</dbReference>
<evidence type="ECO:0000256" key="12">
    <source>
        <dbReference type="PROSITE-ProRule" id="PRU00043"/>
    </source>
</evidence>
<feature type="domain" description="Cadherin" evidence="16">
    <location>
        <begin position="411"/>
        <end position="522"/>
    </location>
</feature>
<evidence type="ECO:0000259" key="16">
    <source>
        <dbReference type="PROSITE" id="PS50268"/>
    </source>
</evidence>
<accession>A0A9F2RDI6</accession>
<dbReference type="PANTHER" id="PTHR24027">
    <property type="entry name" value="CADHERIN-23"/>
    <property type="match status" value="1"/>
</dbReference>
<dbReference type="SMART" id="SM01055">
    <property type="entry name" value="Cadherin_pro"/>
    <property type="match status" value="1"/>
</dbReference>
<dbReference type="GO" id="GO:0008013">
    <property type="term" value="F:beta-catenin binding"/>
    <property type="evidence" value="ECO:0007669"/>
    <property type="project" value="TreeGrafter"/>
</dbReference>
<keyword evidence="8 13" id="KW-0130">Cell adhesion</keyword>
<keyword evidence="10 15" id="KW-0472">Membrane</keyword>
<dbReference type="GO" id="GO:0044331">
    <property type="term" value="P:cell-cell adhesion mediated by cadherin"/>
    <property type="evidence" value="ECO:0007669"/>
    <property type="project" value="TreeGrafter"/>
</dbReference>
<keyword evidence="3 13" id="KW-0812">Transmembrane</keyword>
<dbReference type="FunFam" id="2.60.40.60:FF:000022">
    <property type="entry name" value="Cadherin 2"/>
    <property type="match status" value="1"/>
</dbReference>
<keyword evidence="7 12" id="KW-0106">Calcium</keyword>
<dbReference type="InterPro" id="IPR002126">
    <property type="entry name" value="Cadherin-like_dom"/>
</dbReference>
<dbReference type="InterPro" id="IPR027397">
    <property type="entry name" value="Catenin-bd_sf"/>
</dbReference>
<dbReference type="InterPro" id="IPR014868">
    <property type="entry name" value="Cadherin_pro_dom"/>
</dbReference>
<dbReference type="Pfam" id="PF08758">
    <property type="entry name" value="Cadherin_pro"/>
    <property type="match status" value="1"/>
</dbReference>